<dbReference type="Pfam" id="PF01545">
    <property type="entry name" value="Cation_efflux"/>
    <property type="match status" value="1"/>
</dbReference>
<accession>A0ABU2WJY4</accession>
<name>A0ABU2WJY4_9GAMM</name>
<comment type="caution">
    <text evidence="12">The sequence shown here is derived from an EMBL/GenBank/DDBJ whole genome shotgun (WGS) entry which is preliminary data.</text>
</comment>
<dbReference type="InterPro" id="IPR058533">
    <property type="entry name" value="Cation_efflux_TM"/>
</dbReference>
<dbReference type="InterPro" id="IPR002524">
    <property type="entry name" value="Cation_efflux"/>
</dbReference>
<comment type="subcellular location">
    <subcellularLocation>
        <location evidence="1">Membrane</location>
        <topology evidence="1">Multi-pass membrane protein</topology>
    </subcellularLocation>
</comment>
<evidence type="ECO:0000256" key="4">
    <source>
        <dbReference type="ARBA" id="ARBA00022692"/>
    </source>
</evidence>
<keyword evidence="4 9" id="KW-0812">Transmembrane</keyword>
<feature type="domain" description="Cation efflux protein transmembrane" evidence="10">
    <location>
        <begin position="36"/>
        <end position="226"/>
    </location>
</feature>
<evidence type="ECO:0000259" key="11">
    <source>
        <dbReference type="Pfam" id="PF16916"/>
    </source>
</evidence>
<evidence type="ECO:0000256" key="1">
    <source>
        <dbReference type="ARBA" id="ARBA00004141"/>
    </source>
</evidence>
<dbReference type="InterPro" id="IPR027469">
    <property type="entry name" value="Cation_efflux_TMD_sf"/>
</dbReference>
<keyword evidence="13" id="KW-1185">Reference proteome</keyword>
<evidence type="ECO:0000313" key="12">
    <source>
        <dbReference type="EMBL" id="MDT0498183.1"/>
    </source>
</evidence>
<evidence type="ECO:0000256" key="8">
    <source>
        <dbReference type="ARBA" id="ARBA00023136"/>
    </source>
</evidence>
<dbReference type="InterPro" id="IPR027470">
    <property type="entry name" value="Cation_efflux_CTD"/>
</dbReference>
<evidence type="ECO:0000256" key="3">
    <source>
        <dbReference type="ARBA" id="ARBA00022448"/>
    </source>
</evidence>
<dbReference type="Pfam" id="PF16916">
    <property type="entry name" value="ZT_dimer"/>
    <property type="match status" value="1"/>
</dbReference>
<protein>
    <submittedName>
        <fullName evidence="12">Cation diffusion facilitator family transporter</fullName>
    </submittedName>
</protein>
<reference evidence="12 13" key="1">
    <citation type="submission" date="2023-09" db="EMBL/GenBank/DDBJ databases">
        <authorList>
            <person name="Rey-Velasco X."/>
        </authorList>
    </citation>
    <scope>NUCLEOTIDE SEQUENCE [LARGE SCALE GENOMIC DNA]</scope>
    <source>
        <strain evidence="12 13">W345</strain>
    </source>
</reference>
<dbReference type="NCBIfam" id="TIGR01297">
    <property type="entry name" value="CDF"/>
    <property type="match status" value="1"/>
</dbReference>
<feature type="domain" description="Cation efflux protein cytoplasmic" evidence="11">
    <location>
        <begin position="230"/>
        <end position="304"/>
    </location>
</feature>
<dbReference type="Proteomes" id="UP001254608">
    <property type="component" value="Unassembled WGS sequence"/>
</dbReference>
<proteinExistence type="inferred from homology"/>
<dbReference type="PANTHER" id="PTHR11562">
    <property type="entry name" value="CATION EFFLUX PROTEIN/ ZINC TRANSPORTER"/>
    <property type="match status" value="1"/>
</dbReference>
<keyword evidence="6 9" id="KW-1133">Transmembrane helix</keyword>
<dbReference type="InterPro" id="IPR050681">
    <property type="entry name" value="CDF/SLC30A"/>
</dbReference>
<dbReference type="SUPFAM" id="SSF160240">
    <property type="entry name" value="Cation efflux protein cytoplasmic domain-like"/>
    <property type="match status" value="1"/>
</dbReference>
<evidence type="ECO:0000256" key="7">
    <source>
        <dbReference type="ARBA" id="ARBA00023065"/>
    </source>
</evidence>
<keyword evidence="8 9" id="KW-0472">Membrane</keyword>
<organism evidence="12 13">
    <name type="scientific">Banduia mediterranea</name>
    <dbReference type="NCBI Taxonomy" id="3075609"/>
    <lineage>
        <taxon>Bacteria</taxon>
        <taxon>Pseudomonadati</taxon>
        <taxon>Pseudomonadota</taxon>
        <taxon>Gammaproteobacteria</taxon>
        <taxon>Nevskiales</taxon>
        <taxon>Algiphilaceae</taxon>
        <taxon>Banduia</taxon>
    </lineage>
</organism>
<evidence type="ECO:0000256" key="5">
    <source>
        <dbReference type="ARBA" id="ARBA00022906"/>
    </source>
</evidence>
<feature type="transmembrane region" description="Helical" evidence="9">
    <location>
        <begin position="168"/>
        <end position="189"/>
    </location>
</feature>
<feature type="transmembrane region" description="Helical" evidence="9">
    <location>
        <begin position="102"/>
        <end position="121"/>
    </location>
</feature>
<evidence type="ECO:0000259" key="10">
    <source>
        <dbReference type="Pfam" id="PF01545"/>
    </source>
</evidence>
<feature type="transmembrane region" description="Helical" evidence="9">
    <location>
        <begin position="133"/>
        <end position="156"/>
    </location>
</feature>
<dbReference type="EMBL" id="JAVRIC010000018">
    <property type="protein sequence ID" value="MDT0498183.1"/>
    <property type="molecule type" value="Genomic_DNA"/>
</dbReference>
<feature type="transmembrane region" description="Helical" evidence="9">
    <location>
        <begin position="195"/>
        <end position="211"/>
    </location>
</feature>
<feature type="transmembrane region" description="Helical" evidence="9">
    <location>
        <begin position="35"/>
        <end position="55"/>
    </location>
</feature>
<evidence type="ECO:0000256" key="6">
    <source>
        <dbReference type="ARBA" id="ARBA00022989"/>
    </source>
</evidence>
<dbReference type="SUPFAM" id="SSF161111">
    <property type="entry name" value="Cation efflux protein transmembrane domain-like"/>
    <property type="match status" value="1"/>
</dbReference>
<feature type="transmembrane region" description="Helical" evidence="9">
    <location>
        <begin position="61"/>
        <end position="82"/>
    </location>
</feature>
<dbReference type="Gene3D" id="1.20.1510.10">
    <property type="entry name" value="Cation efflux protein transmembrane domain"/>
    <property type="match status" value="1"/>
</dbReference>
<sequence>MAGVPHGVAKLREWRQLMNAGHDHVGTEIRHETPLWWALGLTSMFLVAEIIGGLLTNSLALLSDAAHMATDVIALTISLTAVRLARRPPDAKRTYGYARMEAIGALVNGGLLFLVAGYILWEAVRRFSEPPSVASTGMLVIAVLGLVINLISMRLLKAGSGENLNVKGAYLEVWADMIGSVGVIIGALIIKFTGFYIADPIIAVLIGLWVLPRTWTLLREAGNVLMEGTPRGVDTERVRAEMLATPGVAALHDVHVWALSSTRSAMAAHVIMDGDASDAEALRLRLAQMLEARFDIHHVTLQVETTSCGLGCEEPQKV</sequence>
<keyword evidence="5" id="KW-0862">Zinc</keyword>
<keyword evidence="5" id="KW-0864">Zinc transport</keyword>
<evidence type="ECO:0000256" key="9">
    <source>
        <dbReference type="SAM" id="Phobius"/>
    </source>
</evidence>
<evidence type="ECO:0000256" key="2">
    <source>
        <dbReference type="ARBA" id="ARBA00008873"/>
    </source>
</evidence>
<dbReference type="PANTHER" id="PTHR11562:SF17">
    <property type="entry name" value="RE54080P-RELATED"/>
    <property type="match status" value="1"/>
</dbReference>
<comment type="similarity">
    <text evidence="2">Belongs to the cation diffusion facilitator (CDF) transporter (TC 2.A.4) family. SLC30A subfamily.</text>
</comment>
<evidence type="ECO:0000313" key="13">
    <source>
        <dbReference type="Proteomes" id="UP001254608"/>
    </source>
</evidence>
<keyword evidence="7" id="KW-0406">Ion transport</keyword>
<dbReference type="InterPro" id="IPR036837">
    <property type="entry name" value="Cation_efflux_CTD_sf"/>
</dbReference>
<keyword evidence="3" id="KW-0813">Transport</keyword>
<gene>
    <name evidence="12" type="ORF">RM530_12515</name>
</gene>